<accession>A0ABW9Y9B8</accession>
<dbReference type="PRINTS" id="PR00950">
    <property type="entry name" value="TYPE3IMSPROT"/>
</dbReference>
<comment type="similarity">
    <text evidence="1">Belongs to the type III secretion exporter family.</text>
</comment>
<dbReference type="Proteomes" id="UP001517376">
    <property type="component" value="Unassembled WGS sequence"/>
</dbReference>
<evidence type="ECO:0000313" key="4">
    <source>
        <dbReference type="EMBL" id="NBE09130.1"/>
    </source>
</evidence>
<keyword evidence="4" id="KW-0969">Cilium</keyword>
<feature type="transmembrane region" description="Helical" evidence="3">
    <location>
        <begin position="190"/>
        <end position="213"/>
    </location>
</feature>
<comment type="caution">
    <text evidence="4">The sequence shown here is derived from an EMBL/GenBank/DDBJ whole genome shotgun (WGS) entry which is preliminary data.</text>
</comment>
<keyword evidence="4" id="KW-0966">Cell projection</keyword>
<feature type="region of interest" description="Disordered" evidence="2">
    <location>
        <begin position="1"/>
        <end position="26"/>
    </location>
</feature>
<keyword evidence="3" id="KW-0472">Membrane</keyword>
<keyword evidence="3" id="KW-1133">Transmembrane helix</keyword>
<dbReference type="InterPro" id="IPR006135">
    <property type="entry name" value="T3SS_substrate_exporter"/>
</dbReference>
<dbReference type="PANTHER" id="PTHR30531">
    <property type="entry name" value="FLAGELLAR BIOSYNTHETIC PROTEIN FLHB"/>
    <property type="match status" value="1"/>
</dbReference>
<dbReference type="InterPro" id="IPR029025">
    <property type="entry name" value="T3SS_substrate_exporter_C"/>
</dbReference>
<reference evidence="5" key="1">
    <citation type="submission" date="2020-01" db="EMBL/GenBank/DDBJ databases">
        <title>Sphingomonas sp. strain CSW-10.</title>
        <authorList>
            <person name="Chen W.-M."/>
        </authorList>
    </citation>
    <scope>NUCLEOTIDE SEQUENCE [LARGE SCALE GENOMIC DNA]</scope>
    <source>
        <strain evidence="5">CCP-1</strain>
    </source>
</reference>
<organism evidence="4 5">
    <name type="scientific">Paragemmobacter ruber</name>
    <dbReference type="NCBI Taxonomy" id="1985673"/>
    <lineage>
        <taxon>Bacteria</taxon>
        <taxon>Pseudomonadati</taxon>
        <taxon>Pseudomonadota</taxon>
        <taxon>Alphaproteobacteria</taxon>
        <taxon>Rhodobacterales</taxon>
        <taxon>Paracoccaceae</taxon>
        <taxon>Paragemmobacter</taxon>
    </lineage>
</organism>
<dbReference type="SUPFAM" id="SSF160544">
    <property type="entry name" value="EscU C-terminal domain-like"/>
    <property type="match status" value="1"/>
</dbReference>
<evidence type="ECO:0000256" key="3">
    <source>
        <dbReference type="SAM" id="Phobius"/>
    </source>
</evidence>
<proteinExistence type="inferred from homology"/>
<keyword evidence="3" id="KW-0812">Transmembrane</keyword>
<gene>
    <name evidence="4" type="primary">flhB</name>
    <name evidence="4" type="ORF">GU920_16420</name>
</gene>
<dbReference type="EMBL" id="JAAATW010000004">
    <property type="protein sequence ID" value="NBE09130.1"/>
    <property type="molecule type" value="Genomic_DNA"/>
</dbReference>
<feature type="transmembrane region" description="Helical" evidence="3">
    <location>
        <begin position="148"/>
        <end position="170"/>
    </location>
</feature>
<dbReference type="RefSeq" id="WP_161768207.1">
    <property type="nucleotide sequence ID" value="NZ_JAAATW010000004.1"/>
</dbReference>
<feature type="transmembrane region" description="Helical" evidence="3">
    <location>
        <begin position="84"/>
        <end position="113"/>
    </location>
</feature>
<dbReference type="PANTHER" id="PTHR30531:SF12">
    <property type="entry name" value="FLAGELLAR BIOSYNTHETIC PROTEIN FLHB"/>
    <property type="match status" value="1"/>
</dbReference>
<dbReference type="Pfam" id="PF01312">
    <property type="entry name" value="Bac_export_2"/>
    <property type="match status" value="1"/>
</dbReference>
<feature type="region of interest" description="Disordered" evidence="2">
    <location>
        <begin position="362"/>
        <end position="385"/>
    </location>
</feature>
<evidence type="ECO:0000313" key="5">
    <source>
        <dbReference type="Proteomes" id="UP001517376"/>
    </source>
</evidence>
<protein>
    <submittedName>
        <fullName evidence="4">Flagellar type III secretion system protein FlhB</fullName>
    </submittedName>
</protein>
<dbReference type="Gene3D" id="3.40.1690.10">
    <property type="entry name" value="secretion proteins EscU"/>
    <property type="match status" value="1"/>
</dbReference>
<sequence length="385" mass="41240">MAADDDGAEKSQEPTQKRKDDAREEGTVLTSKEALVFAGFAVGTGLTAMAPAVLPQMVPEWGAYFRLAPVAELDSVMTARIGAAFWQVLWISVLVAVPMMLATIAAQVVLGGLHWSPKAMGFKGNRIDPMAGFKRMFSSMALMELGKALAKVVVLGAVSWGMMEGALPALERLWQQTPGAAAAVMGEATLRLMAGLALGLAAIAVLDVGLQIFQLRKQLMMTLQQVKEENKEQNGSPEVKGRLRQLQMEASRNGAKRRKALDDVPRATAIVTNPTHFAVALRYVPGETRAPVILAMGKGPMALEIIARGRKVGLAPVQIPLLARALYFTGDIGAEINEQLYAAVAAVLAHVYRLDRGEGSATPEVDLPPELRFSEFGQSEARGDA</sequence>
<evidence type="ECO:0000256" key="1">
    <source>
        <dbReference type="ARBA" id="ARBA00010690"/>
    </source>
</evidence>
<evidence type="ECO:0000256" key="2">
    <source>
        <dbReference type="SAM" id="MobiDB-lite"/>
    </source>
</evidence>
<keyword evidence="4" id="KW-0282">Flagellum</keyword>
<keyword evidence="5" id="KW-1185">Reference proteome</keyword>
<name>A0ABW9Y9B8_9RHOB</name>
<feature type="compositionally biased region" description="Basic and acidic residues" evidence="2">
    <location>
        <begin position="8"/>
        <end position="26"/>
    </location>
</feature>